<evidence type="ECO:0000313" key="13">
    <source>
        <dbReference type="Proteomes" id="UP000886874"/>
    </source>
</evidence>
<evidence type="ECO:0000256" key="2">
    <source>
        <dbReference type="ARBA" id="ARBA00022729"/>
    </source>
</evidence>
<feature type="active site" description="Proton acceptor" evidence="7">
    <location>
        <position position="60"/>
    </location>
</feature>
<dbReference type="GO" id="GO:0009002">
    <property type="term" value="F:serine-type D-Ala-D-Ala carboxypeptidase activity"/>
    <property type="evidence" value="ECO:0007669"/>
    <property type="project" value="InterPro"/>
</dbReference>
<evidence type="ECO:0000256" key="1">
    <source>
        <dbReference type="ARBA" id="ARBA00007164"/>
    </source>
</evidence>
<evidence type="ECO:0000259" key="11">
    <source>
        <dbReference type="Pfam" id="PF00768"/>
    </source>
</evidence>
<keyword evidence="3" id="KW-0378">Hydrolase</keyword>
<feature type="active site" description="Acyl-ester intermediate" evidence="7">
    <location>
        <position position="57"/>
    </location>
</feature>
<name>A0A9D0Z7D6_9FIRM</name>
<dbReference type="GO" id="GO:0071555">
    <property type="term" value="P:cell wall organization"/>
    <property type="evidence" value="ECO:0007669"/>
    <property type="project" value="UniProtKB-KW"/>
</dbReference>
<organism evidence="12 13">
    <name type="scientific">Candidatus Avoscillospira stercorigallinarum</name>
    <dbReference type="NCBI Taxonomy" id="2840708"/>
    <lineage>
        <taxon>Bacteria</taxon>
        <taxon>Bacillati</taxon>
        <taxon>Bacillota</taxon>
        <taxon>Clostridia</taxon>
        <taxon>Eubacteriales</taxon>
        <taxon>Oscillospiraceae</taxon>
        <taxon>Oscillospiraceae incertae sedis</taxon>
        <taxon>Candidatus Avoscillospira</taxon>
    </lineage>
</organism>
<dbReference type="SUPFAM" id="SSF56601">
    <property type="entry name" value="beta-lactamase/transpeptidase-like"/>
    <property type="match status" value="1"/>
</dbReference>
<keyword evidence="12" id="KW-0121">Carboxypeptidase</keyword>
<dbReference type="PANTHER" id="PTHR21581:SF33">
    <property type="entry name" value="D-ALANYL-D-ALANINE CARBOXYPEPTIDASE DACB"/>
    <property type="match status" value="1"/>
</dbReference>
<evidence type="ECO:0000256" key="8">
    <source>
        <dbReference type="PIRSR" id="PIRSR618044-2"/>
    </source>
</evidence>
<accession>A0A9D0Z7D6</accession>
<reference evidence="12" key="1">
    <citation type="submission" date="2020-10" db="EMBL/GenBank/DDBJ databases">
        <authorList>
            <person name="Gilroy R."/>
        </authorList>
    </citation>
    <scope>NUCLEOTIDE SEQUENCE</scope>
    <source>
        <strain evidence="12">ChiSjej2B20-13462</strain>
    </source>
</reference>
<evidence type="ECO:0000313" key="12">
    <source>
        <dbReference type="EMBL" id="HIQ70562.1"/>
    </source>
</evidence>
<protein>
    <submittedName>
        <fullName evidence="12">D-alanyl-D-alanine carboxypeptidase</fullName>
    </submittedName>
</protein>
<keyword evidence="6" id="KW-0961">Cell wall biogenesis/degradation</keyword>
<evidence type="ECO:0000256" key="10">
    <source>
        <dbReference type="SAM" id="SignalP"/>
    </source>
</evidence>
<dbReference type="EMBL" id="DVFN01000138">
    <property type="protein sequence ID" value="HIQ70562.1"/>
    <property type="molecule type" value="Genomic_DNA"/>
</dbReference>
<keyword evidence="12" id="KW-0645">Protease</keyword>
<dbReference type="GO" id="GO:0008360">
    <property type="term" value="P:regulation of cell shape"/>
    <property type="evidence" value="ECO:0007669"/>
    <property type="project" value="UniProtKB-KW"/>
</dbReference>
<gene>
    <name evidence="12" type="ORF">IAA67_09575</name>
</gene>
<evidence type="ECO:0000256" key="9">
    <source>
        <dbReference type="RuleBase" id="RU004016"/>
    </source>
</evidence>
<evidence type="ECO:0000256" key="3">
    <source>
        <dbReference type="ARBA" id="ARBA00022801"/>
    </source>
</evidence>
<proteinExistence type="inferred from homology"/>
<dbReference type="PRINTS" id="PR00725">
    <property type="entry name" value="DADACBPTASE1"/>
</dbReference>
<feature type="chain" id="PRO_5038415056" evidence="10">
    <location>
        <begin position="25"/>
        <end position="265"/>
    </location>
</feature>
<reference evidence="12" key="2">
    <citation type="journal article" date="2021" name="PeerJ">
        <title>Extensive microbial diversity within the chicken gut microbiome revealed by metagenomics and culture.</title>
        <authorList>
            <person name="Gilroy R."/>
            <person name="Ravi A."/>
            <person name="Getino M."/>
            <person name="Pursley I."/>
            <person name="Horton D.L."/>
            <person name="Alikhan N.F."/>
            <person name="Baker D."/>
            <person name="Gharbi K."/>
            <person name="Hall N."/>
            <person name="Watson M."/>
            <person name="Adriaenssens E.M."/>
            <person name="Foster-Nyarko E."/>
            <person name="Jarju S."/>
            <person name="Secka A."/>
            <person name="Antonio M."/>
            <person name="Oren A."/>
            <person name="Chaudhuri R.R."/>
            <person name="La Ragione R."/>
            <person name="Hildebrand F."/>
            <person name="Pallen M.J."/>
        </authorList>
    </citation>
    <scope>NUCLEOTIDE SEQUENCE</scope>
    <source>
        <strain evidence="12">ChiSjej2B20-13462</strain>
    </source>
</reference>
<dbReference type="InterPro" id="IPR012338">
    <property type="entry name" value="Beta-lactam/transpept-like"/>
</dbReference>
<evidence type="ECO:0000256" key="5">
    <source>
        <dbReference type="ARBA" id="ARBA00022984"/>
    </source>
</evidence>
<comment type="caution">
    <text evidence="12">The sequence shown here is derived from an EMBL/GenBank/DDBJ whole genome shotgun (WGS) entry which is preliminary data.</text>
</comment>
<evidence type="ECO:0000256" key="7">
    <source>
        <dbReference type="PIRSR" id="PIRSR618044-1"/>
    </source>
</evidence>
<dbReference type="InterPro" id="IPR018044">
    <property type="entry name" value="Peptidase_S11"/>
</dbReference>
<dbReference type="Gene3D" id="3.40.710.10">
    <property type="entry name" value="DD-peptidase/beta-lactamase superfamily"/>
    <property type="match status" value="1"/>
</dbReference>
<evidence type="ECO:0000256" key="6">
    <source>
        <dbReference type="ARBA" id="ARBA00023316"/>
    </source>
</evidence>
<sequence length="265" mass="28500">MKHWLRRAAALWIAAVLFANQAAAAPAISAKRAVVLDAATGRVLFAQHAEERAGMASTTKIMTGLLVAETCELDAPVEIPPEAVGVEGSSLSLEAGEVLRVETLLYGLLLHSGNDAAVALAIYCDGSVEAFADRMNRRAWELGLWDTHFVNPHGLDAEGHYSTALDLARLAAAAMENEVFRQVVSTKTIVLEGRSFTNHNKLLWQYDGADGVKTGYTQATGRILVSSAVRDGRRLIAVTMDDGNDWADHAALLDYGFARLQGESP</sequence>
<keyword evidence="5" id="KW-0573">Peptidoglycan synthesis</keyword>
<dbReference type="GO" id="GO:0009252">
    <property type="term" value="P:peptidoglycan biosynthetic process"/>
    <property type="evidence" value="ECO:0007669"/>
    <property type="project" value="UniProtKB-KW"/>
</dbReference>
<feature type="domain" description="Peptidase S11 D-alanyl-D-alanine carboxypeptidase A N-terminal" evidence="11">
    <location>
        <begin position="21"/>
        <end position="242"/>
    </location>
</feature>
<feature type="active site" evidence="7">
    <location>
        <position position="112"/>
    </location>
</feature>
<dbReference type="InterPro" id="IPR001967">
    <property type="entry name" value="Peptidase_S11_N"/>
</dbReference>
<keyword evidence="2 10" id="KW-0732">Signal</keyword>
<evidence type="ECO:0000256" key="4">
    <source>
        <dbReference type="ARBA" id="ARBA00022960"/>
    </source>
</evidence>
<dbReference type="PANTHER" id="PTHR21581">
    <property type="entry name" value="D-ALANYL-D-ALANINE CARBOXYPEPTIDASE"/>
    <property type="match status" value="1"/>
</dbReference>
<comment type="similarity">
    <text evidence="1 9">Belongs to the peptidase S11 family.</text>
</comment>
<dbReference type="GO" id="GO:0006508">
    <property type="term" value="P:proteolysis"/>
    <property type="evidence" value="ECO:0007669"/>
    <property type="project" value="InterPro"/>
</dbReference>
<feature type="binding site" evidence="8">
    <location>
        <position position="213"/>
    </location>
    <ligand>
        <name>substrate</name>
    </ligand>
</feature>
<dbReference type="AlphaFoldDB" id="A0A9D0Z7D6"/>
<keyword evidence="4" id="KW-0133">Cell shape</keyword>
<feature type="signal peptide" evidence="10">
    <location>
        <begin position="1"/>
        <end position="24"/>
    </location>
</feature>
<dbReference type="Pfam" id="PF00768">
    <property type="entry name" value="Peptidase_S11"/>
    <property type="match status" value="1"/>
</dbReference>
<dbReference type="Proteomes" id="UP000886874">
    <property type="component" value="Unassembled WGS sequence"/>
</dbReference>